<keyword evidence="3" id="KW-1185">Reference proteome</keyword>
<keyword evidence="1" id="KW-0472">Membrane</keyword>
<dbReference type="EMBL" id="JAYMYR010000010">
    <property type="protein sequence ID" value="KAK7334784.1"/>
    <property type="molecule type" value="Genomic_DNA"/>
</dbReference>
<feature type="transmembrane region" description="Helical" evidence="1">
    <location>
        <begin position="59"/>
        <end position="80"/>
    </location>
</feature>
<evidence type="ECO:0000313" key="2">
    <source>
        <dbReference type="EMBL" id="KAK7334784.1"/>
    </source>
</evidence>
<keyword evidence="1" id="KW-1133">Transmembrane helix</keyword>
<evidence type="ECO:0000256" key="1">
    <source>
        <dbReference type="SAM" id="Phobius"/>
    </source>
</evidence>
<organism evidence="2 3">
    <name type="scientific">Phaseolus coccineus</name>
    <name type="common">Scarlet runner bean</name>
    <name type="synonym">Phaseolus multiflorus</name>
    <dbReference type="NCBI Taxonomy" id="3886"/>
    <lineage>
        <taxon>Eukaryota</taxon>
        <taxon>Viridiplantae</taxon>
        <taxon>Streptophyta</taxon>
        <taxon>Embryophyta</taxon>
        <taxon>Tracheophyta</taxon>
        <taxon>Spermatophyta</taxon>
        <taxon>Magnoliopsida</taxon>
        <taxon>eudicotyledons</taxon>
        <taxon>Gunneridae</taxon>
        <taxon>Pentapetalae</taxon>
        <taxon>rosids</taxon>
        <taxon>fabids</taxon>
        <taxon>Fabales</taxon>
        <taxon>Fabaceae</taxon>
        <taxon>Papilionoideae</taxon>
        <taxon>50 kb inversion clade</taxon>
        <taxon>NPAAA clade</taxon>
        <taxon>indigoferoid/millettioid clade</taxon>
        <taxon>Phaseoleae</taxon>
        <taxon>Phaseolus</taxon>
    </lineage>
</organism>
<accession>A0AAN9LF68</accession>
<name>A0AAN9LF68_PHACN</name>
<gene>
    <name evidence="2" type="ORF">VNO80_26548</name>
</gene>
<sequence length="139" mass="15567">MSIRSIFSVIGNGQPGRLVVLDLHSCIFGEVGDDRFSNSDAGKLDSEVGKLEGALGLDFYSLVMIMKNLHCLLHILFFLVSMPQQAKAYMSTSNPIFDSEATIFYLRRQKMEENTVVVVVSLSYTIELLTLPWFKKGII</sequence>
<dbReference type="Proteomes" id="UP001374584">
    <property type="component" value="Unassembled WGS sequence"/>
</dbReference>
<reference evidence="2 3" key="1">
    <citation type="submission" date="2024-01" db="EMBL/GenBank/DDBJ databases">
        <title>The genomes of 5 underutilized Papilionoideae crops provide insights into root nodulation and disease resistanc.</title>
        <authorList>
            <person name="Jiang F."/>
        </authorList>
    </citation>
    <scope>NUCLEOTIDE SEQUENCE [LARGE SCALE GENOMIC DNA]</scope>
    <source>
        <strain evidence="2">JINMINGXINNONG_FW02</strain>
        <tissue evidence="2">Leaves</tissue>
    </source>
</reference>
<keyword evidence="1" id="KW-0812">Transmembrane</keyword>
<protein>
    <submittedName>
        <fullName evidence="2">Uncharacterized protein</fullName>
    </submittedName>
</protein>
<evidence type="ECO:0000313" key="3">
    <source>
        <dbReference type="Proteomes" id="UP001374584"/>
    </source>
</evidence>
<comment type="caution">
    <text evidence="2">The sequence shown here is derived from an EMBL/GenBank/DDBJ whole genome shotgun (WGS) entry which is preliminary data.</text>
</comment>
<proteinExistence type="predicted"/>
<dbReference type="AlphaFoldDB" id="A0AAN9LF68"/>
<feature type="transmembrane region" description="Helical" evidence="1">
    <location>
        <begin position="115"/>
        <end position="134"/>
    </location>
</feature>